<sequence>MGKKKRKEPQETPESNGILDSSSGIFNTLFGEVPEQHTSGSLFSDKNPFRRKPQESGSCPGSAKDTEIPDNGGAGDHDSGELTKRKRKKEKNSTVDSGSAFEASEKKLKLGSDVGIHQGPQPDRNTEDSQAKNTNLGAQGFALSKKKKGKEREMTLQSNNVPNIGEGEDPDSGLRSKEKYDLVNEDKENMKKKRKRDELEEDYEARKYGAVEEKDDGGEGLGNKTVGSKRKTVDNPADMLVSNEGFDDESKLLRTIFVGNLPLKTKKKSLLKEFKKFGEVESVRIRSVPILDTKRPRKGAILSKKINDSAADSVHAYIVFKSEESVEASLSHNMAVVGGNHIRVDRACPPRKKLKGESAPLYDNKRTVFVGNLPFDVKDEEVYRLFSGMANLESSIEAVRVVRDPHINLGKGIAYVLFKTKEAANSVVKKRSLKLRDRELRLSLARSDATPSKRPNSSPAQGPNTPAKKLATSSSSNNKTNSKTNMSYQGVVASKSPSSSNKSGKRKANMSYQGLRAGAHKSSLNTQSGGQPTERRKKRPAVAAKKAKAKSLKDGVPSKQAGIKRKLDGRTPDNSQQKKKVKKNG</sequence>
<accession>A0ACB9LTM7</accession>
<comment type="caution">
    <text evidence="1">The sequence shown here is derived from an EMBL/GenBank/DDBJ whole genome shotgun (WGS) entry which is preliminary data.</text>
</comment>
<protein>
    <submittedName>
        <fullName evidence="1">Uncharacterized protein</fullName>
    </submittedName>
</protein>
<gene>
    <name evidence="1" type="ORF">L6164_027400</name>
</gene>
<keyword evidence="2" id="KW-1185">Reference proteome</keyword>
<organism evidence="1 2">
    <name type="scientific">Bauhinia variegata</name>
    <name type="common">Purple orchid tree</name>
    <name type="synonym">Phanera variegata</name>
    <dbReference type="NCBI Taxonomy" id="167791"/>
    <lineage>
        <taxon>Eukaryota</taxon>
        <taxon>Viridiplantae</taxon>
        <taxon>Streptophyta</taxon>
        <taxon>Embryophyta</taxon>
        <taxon>Tracheophyta</taxon>
        <taxon>Spermatophyta</taxon>
        <taxon>Magnoliopsida</taxon>
        <taxon>eudicotyledons</taxon>
        <taxon>Gunneridae</taxon>
        <taxon>Pentapetalae</taxon>
        <taxon>rosids</taxon>
        <taxon>fabids</taxon>
        <taxon>Fabales</taxon>
        <taxon>Fabaceae</taxon>
        <taxon>Cercidoideae</taxon>
        <taxon>Cercideae</taxon>
        <taxon>Bauhiniinae</taxon>
        <taxon>Bauhinia</taxon>
    </lineage>
</organism>
<dbReference type="Proteomes" id="UP000828941">
    <property type="component" value="Chromosome 11"/>
</dbReference>
<evidence type="ECO:0000313" key="1">
    <source>
        <dbReference type="EMBL" id="KAI4314497.1"/>
    </source>
</evidence>
<evidence type="ECO:0000313" key="2">
    <source>
        <dbReference type="Proteomes" id="UP000828941"/>
    </source>
</evidence>
<name>A0ACB9LTM7_BAUVA</name>
<dbReference type="EMBL" id="CM039436">
    <property type="protein sequence ID" value="KAI4314497.1"/>
    <property type="molecule type" value="Genomic_DNA"/>
</dbReference>
<proteinExistence type="predicted"/>
<reference evidence="1 2" key="1">
    <citation type="journal article" date="2022" name="DNA Res.">
        <title>Chromosomal-level genome assembly of the orchid tree Bauhinia variegata (Leguminosae; Cercidoideae) supports the allotetraploid origin hypothesis of Bauhinia.</title>
        <authorList>
            <person name="Zhong Y."/>
            <person name="Chen Y."/>
            <person name="Zheng D."/>
            <person name="Pang J."/>
            <person name="Liu Y."/>
            <person name="Luo S."/>
            <person name="Meng S."/>
            <person name="Qian L."/>
            <person name="Wei D."/>
            <person name="Dai S."/>
            <person name="Zhou R."/>
        </authorList>
    </citation>
    <scope>NUCLEOTIDE SEQUENCE [LARGE SCALE GENOMIC DNA]</scope>
    <source>
        <strain evidence="1">BV-YZ2020</strain>
    </source>
</reference>